<dbReference type="PANTHER" id="PTHR43785:SF12">
    <property type="entry name" value="TYPE-1 GLUTAMINE SYNTHETASE 2"/>
    <property type="match status" value="1"/>
</dbReference>
<gene>
    <name evidence="8" type="ORF">EPA93_45195</name>
</gene>
<dbReference type="Gene3D" id="3.10.20.70">
    <property type="entry name" value="Glutamine synthetase, N-terminal domain"/>
    <property type="match status" value="1"/>
</dbReference>
<evidence type="ECO:0000313" key="8">
    <source>
        <dbReference type="EMBL" id="QBD82782.1"/>
    </source>
</evidence>
<proteinExistence type="inferred from homology"/>
<evidence type="ECO:0000256" key="6">
    <source>
        <dbReference type="RuleBase" id="RU000384"/>
    </source>
</evidence>
<dbReference type="GO" id="GO:0004356">
    <property type="term" value="F:glutamine synthetase activity"/>
    <property type="evidence" value="ECO:0007669"/>
    <property type="project" value="InterPro"/>
</dbReference>
<dbReference type="Pfam" id="PF00120">
    <property type="entry name" value="Gln-synt_C"/>
    <property type="match status" value="1"/>
</dbReference>
<comment type="similarity">
    <text evidence="1 5 6">Belongs to the glutamine synthetase family.</text>
</comment>
<organism evidence="8 9">
    <name type="scientific">Ktedonosporobacter rubrisoli</name>
    <dbReference type="NCBI Taxonomy" id="2509675"/>
    <lineage>
        <taxon>Bacteria</taxon>
        <taxon>Bacillati</taxon>
        <taxon>Chloroflexota</taxon>
        <taxon>Ktedonobacteria</taxon>
        <taxon>Ktedonobacterales</taxon>
        <taxon>Ktedonosporobacteraceae</taxon>
        <taxon>Ktedonosporobacter</taxon>
    </lineage>
</organism>
<sequence>MDMQQRSQQATMLLGLYVDNGGVIRTKAFPAHLLEERLQTGIGWTVAQQALTPFDIPVALPELGAVGEFRQQLDPQTLCLIPAFKGMACLMSDLLDLEGQPWAACPRSFLKRMLRRFQEQGLSVRLGMEHEFLLLRQRPDGPALPADESLLGSPVGLYAHADFLDEVLSDLQSQGLEPSLVFAEYGPGQIEIATEPQEALRAADHICQFRELVRARAQLHQLVASFAPKPFPAWHAGGNGAHIHISLWHQQVELPGSNAFYDPAEAGMLSQLGRSFIGGVLAHLDGLLALTCASVNSYHRLQPQSWSSAYSIWGFDNREGAIRVPSLFWGKESASMNIELRCSDHSANPYLAVGGVLAAGLDGIERHLDPGDAVQCDPAAYSEEERLQRRIRRLPLSLDAALCALEQDAVLCEALGDLLTTSYLAVKREESRYCRELASSVQGTEADKDAAIAQAYLTKF</sequence>
<dbReference type="Proteomes" id="UP000290365">
    <property type="component" value="Chromosome"/>
</dbReference>
<protein>
    <submittedName>
        <fullName evidence="8">Glutamine synthetase</fullName>
    </submittedName>
</protein>
<dbReference type="SUPFAM" id="SSF55931">
    <property type="entry name" value="Glutamine synthetase/guanido kinase"/>
    <property type="match status" value="1"/>
</dbReference>
<dbReference type="Gene3D" id="3.30.590.10">
    <property type="entry name" value="Glutamine synthetase/guanido kinase, catalytic domain"/>
    <property type="match status" value="1"/>
</dbReference>
<dbReference type="InterPro" id="IPR008147">
    <property type="entry name" value="Gln_synt_N"/>
</dbReference>
<dbReference type="GO" id="GO:0006542">
    <property type="term" value="P:glutamine biosynthetic process"/>
    <property type="evidence" value="ECO:0007669"/>
    <property type="project" value="InterPro"/>
</dbReference>
<dbReference type="InterPro" id="IPR008146">
    <property type="entry name" value="Gln_synth_cat_dom"/>
</dbReference>
<dbReference type="PROSITE" id="PS51987">
    <property type="entry name" value="GS_CATALYTIC"/>
    <property type="match status" value="1"/>
</dbReference>
<dbReference type="InterPro" id="IPR036651">
    <property type="entry name" value="Gln_synt_N_sf"/>
</dbReference>
<feature type="domain" description="GS catalytic" evidence="7">
    <location>
        <begin position="106"/>
        <end position="460"/>
    </location>
</feature>
<evidence type="ECO:0000256" key="3">
    <source>
        <dbReference type="ARBA" id="ARBA00022741"/>
    </source>
</evidence>
<evidence type="ECO:0000256" key="4">
    <source>
        <dbReference type="ARBA" id="ARBA00022840"/>
    </source>
</evidence>
<dbReference type="GO" id="GO:0005524">
    <property type="term" value="F:ATP binding"/>
    <property type="evidence" value="ECO:0007669"/>
    <property type="project" value="UniProtKB-KW"/>
</dbReference>
<dbReference type="OrthoDB" id="9807095at2"/>
<dbReference type="EMBL" id="CP035758">
    <property type="protein sequence ID" value="QBD82782.1"/>
    <property type="molecule type" value="Genomic_DNA"/>
</dbReference>
<name>A0A4P6K491_KTERU</name>
<dbReference type="AlphaFoldDB" id="A0A4P6K491"/>
<evidence type="ECO:0000256" key="2">
    <source>
        <dbReference type="ARBA" id="ARBA00022598"/>
    </source>
</evidence>
<keyword evidence="2" id="KW-0436">Ligase</keyword>
<evidence type="ECO:0000256" key="5">
    <source>
        <dbReference type="PROSITE-ProRule" id="PRU01331"/>
    </source>
</evidence>
<accession>A0A4P6K491</accession>
<keyword evidence="9" id="KW-1185">Reference proteome</keyword>
<evidence type="ECO:0000259" key="7">
    <source>
        <dbReference type="PROSITE" id="PS51987"/>
    </source>
</evidence>
<dbReference type="SMART" id="SM01230">
    <property type="entry name" value="Gln-synt_C"/>
    <property type="match status" value="1"/>
</dbReference>
<dbReference type="PANTHER" id="PTHR43785">
    <property type="entry name" value="GAMMA-GLUTAMYLPUTRESCINE SYNTHETASE"/>
    <property type="match status" value="1"/>
</dbReference>
<evidence type="ECO:0000256" key="1">
    <source>
        <dbReference type="ARBA" id="ARBA00009897"/>
    </source>
</evidence>
<dbReference type="InterPro" id="IPR014746">
    <property type="entry name" value="Gln_synth/guanido_kin_cat_dom"/>
</dbReference>
<dbReference type="Pfam" id="PF16952">
    <property type="entry name" value="Gln-synt_N_2"/>
    <property type="match status" value="1"/>
</dbReference>
<keyword evidence="4" id="KW-0067">ATP-binding</keyword>
<evidence type="ECO:0000313" key="9">
    <source>
        <dbReference type="Proteomes" id="UP000290365"/>
    </source>
</evidence>
<reference evidence="8 9" key="1">
    <citation type="submission" date="2019-01" db="EMBL/GenBank/DDBJ databases">
        <title>Ktedonosporobacter rubrisoli SCAWS-G2.</title>
        <authorList>
            <person name="Huang Y."/>
            <person name="Yan B."/>
        </authorList>
    </citation>
    <scope>NUCLEOTIDE SEQUENCE [LARGE SCALE GENOMIC DNA]</scope>
    <source>
        <strain evidence="8 9">SCAWS-G2</strain>
    </source>
</reference>
<keyword evidence="3" id="KW-0547">Nucleotide-binding</keyword>
<dbReference type="KEGG" id="kbs:EPA93_45195"/>